<evidence type="ECO:0000256" key="1">
    <source>
        <dbReference type="SAM" id="MobiDB-lite"/>
    </source>
</evidence>
<gene>
    <name evidence="2" type="ORF">COLO4_03995</name>
</gene>
<organism evidence="2 3">
    <name type="scientific">Corchorus olitorius</name>
    <dbReference type="NCBI Taxonomy" id="93759"/>
    <lineage>
        <taxon>Eukaryota</taxon>
        <taxon>Viridiplantae</taxon>
        <taxon>Streptophyta</taxon>
        <taxon>Embryophyta</taxon>
        <taxon>Tracheophyta</taxon>
        <taxon>Spermatophyta</taxon>
        <taxon>Magnoliopsida</taxon>
        <taxon>eudicotyledons</taxon>
        <taxon>Gunneridae</taxon>
        <taxon>Pentapetalae</taxon>
        <taxon>rosids</taxon>
        <taxon>malvids</taxon>
        <taxon>Malvales</taxon>
        <taxon>Malvaceae</taxon>
        <taxon>Grewioideae</taxon>
        <taxon>Apeibeae</taxon>
        <taxon>Corchorus</taxon>
    </lineage>
</organism>
<feature type="region of interest" description="Disordered" evidence="1">
    <location>
        <begin position="33"/>
        <end position="56"/>
    </location>
</feature>
<sequence length="56" mass="5974">MAGKCKQTANGPEEAFKNVIGLTKGFSPSMSKCRGSFPGQDGAPNGNWDFHSLLEE</sequence>
<reference evidence="3" key="1">
    <citation type="submission" date="2013-09" db="EMBL/GenBank/DDBJ databases">
        <title>Corchorus olitorius genome sequencing.</title>
        <authorList>
            <person name="Alam M."/>
            <person name="Haque M.S."/>
            <person name="Islam M.S."/>
            <person name="Emdad E.M."/>
            <person name="Islam M.M."/>
            <person name="Ahmed B."/>
            <person name="Halim A."/>
            <person name="Hossen Q.M.M."/>
            <person name="Hossain M.Z."/>
            <person name="Ahmed R."/>
            <person name="Khan M.M."/>
            <person name="Islam R."/>
            <person name="Rashid M.M."/>
            <person name="Khan S.A."/>
            <person name="Rahman M.S."/>
            <person name="Alam M."/>
            <person name="Yahiya A.S."/>
            <person name="Khan M.S."/>
            <person name="Azam M.S."/>
            <person name="Haque T."/>
            <person name="Lashkar M.Z.H."/>
            <person name="Akhand A.I."/>
            <person name="Morshed G."/>
            <person name="Roy S."/>
            <person name="Uddin K.S."/>
            <person name="Rabeya T."/>
            <person name="Hossain A.S."/>
            <person name="Chowdhury A."/>
            <person name="Snigdha A.R."/>
            <person name="Mortoza M.S."/>
            <person name="Matin S.A."/>
            <person name="Hoque S.M.E."/>
            <person name="Islam M.K."/>
            <person name="Roy D.K."/>
            <person name="Haider R."/>
            <person name="Moosa M.M."/>
            <person name="Elias S.M."/>
            <person name="Hasan A.M."/>
            <person name="Jahan S."/>
            <person name="Shafiuddin M."/>
            <person name="Mahmood N."/>
            <person name="Shommy N.S."/>
        </authorList>
    </citation>
    <scope>NUCLEOTIDE SEQUENCE [LARGE SCALE GENOMIC DNA]</scope>
    <source>
        <strain evidence="3">cv. O-4</strain>
    </source>
</reference>
<proteinExistence type="predicted"/>
<evidence type="ECO:0000313" key="3">
    <source>
        <dbReference type="Proteomes" id="UP000187203"/>
    </source>
</evidence>
<name>A0A1R3KVS6_9ROSI</name>
<comment type="caution">
    <text evidence="2">The sequence shown here is derived from an EMBL/GenBank/DDBJ whole genome shotgun (WGS) entry which is preliminary data.</text>
</comment>
<accession>A0A1R3KVS6</accession>
<dbReference type="Proteomes" id="UP000187203">
    <property type="component" value="Unassembled WGS sequence"/>
</dbReference>
<evidence type="ECO:0000313" key="2">
    <source>
        <dbReference type="EMBL" id="OMP11147.1"/>
    </source>
</evidence>
<dbReference type="EMBL" id="AWUE01010915">
    <property type="protein sequence ID" value="OMP11147.1"/>
    <property type="molecule type" value="Genomic_DNA"/>
</dbReference>
<protein>
    <submittedName>
        <fullName evidence="2">Uncharacterized protein</fullName>
    </submittedName>
</protein>
<dbReference type="AlphaFoldDB" id="A0A1R3KVS6"/>
<keyword evidence="3" id="KW-1185">Reference proteome</keyword>